<feature type="compositionally biased region" description="Acidic residues" evidence="1">
    <location>
        <begin position="38"/>
        <end position="47"/>
    </location>
</feature>
<reference evidence="2" key="1">
    <citation type="submission" date="2021-02" db="EMBL/GenBank/DDBJ databases">
        <authorList>
            <person name="Dougan E. K."/>
            <person name="Rhodes N."/>
            <person name="Thang M."/>
            <person name="Chan C."/>
        </authorList>
    </citation>
    <scope>NUCLEOTIDE SEQUENCE</scope>
</reference>
<dbReference type="SUPFAM" id="SSF54928">
    <property type="entry name" value="RNA-binding domain, RBD"/>
    <property type="match status" value="1"/>
</dbReference>
<evidence type="ECO:0000256" key="1">
    <source>
        <dbReference type="SAM" id="MobiDB-lite"/>
    </source>
</evidence>
<feature type="compositionally biased region" description="Basic and acidic residues" evidence="1">
    <location>
        <begin position="63"/>
        <end position="73"/>
    </location>
</feature>
<dbReference type="Gene3D" id="3.30.70.330">
    <property type="match status" value="1"/>
</dbReference>
<dbReference type="AlphaFoldDB" id="A0A812JNY9"/>
<keyword evidence="3" id="KW-1185">Reference proteome</keyword>
<dbReference type="InterPro" id="IPR012677">
    <property type="entry name" value="Nucleotide-bd_a/b_plait_sf"/>
</dbReference>
<dbReference type="OrthoDB" id="448830at2759"/>
<dbReference type="EMBL" id="CAJNIZ010002419">
    <property type="protein sequence ID" value="CAE7210310.1"/>
    <property type="molecule type" value="Genomic_DNA"/>
</dbReference>
<sequence>MGDEAEQPNAAEEGDPKAQGEKTEEVNLEVKDAKGDVVEVEDDDEADKGERQKKARTVAVSASKEEASTNGDAKEAGERYLAVRHLPSAAKHRDWFDKYGSAGKIQHVSFFGRSGDPLSAVLEAATSAEAAALVKELNGLEVDGATVDAKLIDQ</sequence>
<feature type="region of interest" description="Disordered" evidence="1">
    <location>
        <begin position="1"/>
        <end position="73"/>
    </location>
</feature>
<accession>A0A812JNY9</accession>
<proteinExistence type="predicted"/>
<feature type="compositionally biased region" description="Basic and acidic residues" evidence="1">
    <location>
        <begin position="14"/>
        <end position="37"/>
    </location>
</feature>
<name>A0A812JNY9_SYMPI</name>
<gene>
    <name evidence="2" type="ORF">SPIL2461_LOCUS2258</name>
</gene>
<evidence type="ECO:0000313" key="3">
    <source>
        <dbReference type="Proteomes" id="UP000649617"/>
    </source>
</evidence>
<feature type="non-terminal residue" evidence="2">
    <location>
        <position position="1"/>
    </location>
</feature>
<dbReference type="Proteomes" id="UP000649617">
    <property type="component" value="Unassembled WGS sequence"/>
</dbReference>
<dbReference type="GO" id="GO:0003676">
    <property type="term" value="F:nucleic acid binding"/>
    <property type="evidence" value="ECO:0007669"/>
    <property type="project" value="InterPro"/>
</dbReference>
<dbReference type="InterPro" id="IPR035979">
    <property type="entry name" value="RBD_domain_sf"/>
</dbReference>
<evidence type="ECO:0000313" key="2">
    <source>
        <dbReference type="EMBL" id="CAE7210310.1"/>
    </source>
</evidence>
<comment type="caution">
    <text evidence="2">The sequence shown here is derived from an EMBL/GenBank/DDBJ whole genome shotgun (WGS) entry which is preliminary data.</text>
</comment>
<organism evidence="2 3">
    <name type="scientific">Symbiodinium pilosum</name>
    <name type="common">Dinoflagellate</name>
    <dbReference type="NCBI Taxonomy" id="2952"/>
    <lineage>
        <taxon>Eukaryota</taxon>
        <taxon>Sar</taxon>
        <taxon>Alveolata</taxon>
        <taxon>Dinophyceae</taxon>
        <taxon>Suessiales</taxon>
        <taxon>Symbiodiniaceae</taxon>
        <taxon>Symbiodinium</taxon>
    </lineage>
</organism>
<protein>
    <recommendedName>
        <fullName evidence="4">RRM domain-containing protein</fullName>
    </recommendedName>
</protein>
<evidence type="ECO:0008006" key="4">
    <source>
        <dbReference type="Google" id="ProtNLM"/>
    </source>
</evidence>